<protein>
    <recommendedName>
        <fullName evidence="6">RING-type domain-containing protein</fullName>
    </recommendedName>
</protein>
<proteinExistence type="predicted"/>
<evidence type="ECO:0000313" key="7">
    <source>
        <dbReference type="EMBL" id="KAK7595088.1"/>
    </source>
</evidence>
<comment type="caution">
    <text evidence="7">The sequence shown here is derived from an EMBL/GenBank/DDBJ whole genome shotgun (WGS) entry which is preliminary data.</text>
</comment>
<dbReference type="FunFam" id="3.30.40.10:FF:000024">
    <property type="entry name" value="RING finger protein 44 isoform X1"/>
    <property type="match status" value="1"/>
</dbReference>
<keyword evidence="1" id="KW-0479">Metal-binding</keyword>
<dbReference type="PANTHER" id="PTHR46171:SF3">
    <property type="entry name" value="GH10160P"/>
    <property type="match status" value="1"/>
</dbReference>
<dbReference type="InterPro" id="IPR013083">
    <property type="entry name" value="Znf_RING/FYVE/PHD"/>
</dbReference>
<feature type="compositionally biased region" description="Basic and acidic residues" evidence="5">
    <location>
        <begin position="171"/>
        <end position="182"/>
    </location>
</feature>
<feature type="compositionally biased region" description="Basic residues" evidence="5">
    <location>
        <begin position="213"/>
        <end position="225"/>
    </location>
</feature>
<dbReference type="Gene3D" id="3.30.40.10">
    <property type="entry name" value="Zinc/RING finger domain, C3HC4 (zinc finger)"/>
    <property type="match status" value="1"/>
</dbReference>
<dbReference type="PANTHER" id="PTHR46171">
    <property type="entry name" value="GH10160P"/>
    <property type="match status" value="1"/>
</dbReference>
<gene>
    <name evidence="7" type="ORF">V9T40_001521</name>
</gene>
<feature type="region of interest" description="Disordered" evidence="5">
    <location>
        <begin position="97"/>
        <end position="128"/>
    </location>
</feature>
<evidence type="ECO:0000256" key="1">
    <source>
        <dbReference type="ARBA" id="ARBA00022723"/>
    </source>
</evidence>
<feature type="region of interest" description="Disordered" evidence="5">
    <location>
        <begin position="55"/>
        <end position="75"/>
    </location>
</feature>
<dbReference type="GO" id="GO:0008270">
    <property type="term" value="F:zinc ion binding"/>
    <property type="evidence" value="ECO:0007669"/>
    <property type="project" value="UniProtKB-KW"/>
</dbReference>
<evidence type="ECO:0000313" key="8">
    <source>
        <dbReference type="Proteomes" id="UP001367676"/>
    </source>
</evidence>
<organism evidence="7 8">
    <name type="scientific">Parthenolecanium corni</name>
    <dbReference type="NCBI Taxonomy" id="536013"/>
    <lineage>
        <taxon>Eukaryota</taxon>
        <taxon>Metazoa</taxon>
        <taxon>Ecdysozoa</taxon>
        <taxon>Arthropoda</taxon>
        <taxon>Hexapoda</taxon>
        <taxon>Insecta</taxon>
        <taxon>Pterygota</taxon>
        <taxon>Neoptera</taxon>
        <taxon>Paraneoptera</taxon>
        <taxon>Hemiptera</taxon>
        <taxon>Sternorrhyncha</taxon>
        <taxon>Coccoidea</taxon>
        <taxon>Coccidae</taxon>
        <taxon>Parthenolecanium</taxon>
    </lineage>
</organism>
<accession>A0AAN9TKD4</accession>
<dbReference type="EMBL" id="JBBCAQ010000019">
    <property type="protein sequence ID" value="KAK7595088.1"/>
    <property type="molecule type" value="Genomic_DNA"/>
</dbReference>
<keyword evidence="3" id="KW-0862">Zinc</keyword>
<evidence type="ECO:0000256" key="2">
    <source>
        <dbReference type="ARBA" id="ARBA00022771"/>
    </source>
</evidence>
<sequence length="537" mass="61217">MSQPSRAPNGRNSAHYSRHLQQNQHSNRNQHQSRWPVVTHVPFTKDYRQLYNNNEKESNFDGYGKPSIPANGVPTSPNIFVAENTNEMRELRQLTPPLPFPVRNPQGQENTLGIRPPPLQNLNNHSSILTNPLDMNQCSNLSLDYSLRNPADLRMSPIHIQNTPAFYHNSQQEDRPKSESPSRKRRRLSHHLVESPPPPPPRWEARRSQRQPMPHHHNHRRNGRKIRYNGYNNHVWERPEPYPLSPPPHGTAFHSLHPPQSVSPLQPALMVDVTQVPMTVPVSIYTGPPIAVCQGGAHSPPQVHNMYANPPIHCSIPSQYTSCIHQHQHHVGHPPAYLSPPPSQSSLHYSPPTRADTVLHMPPSPPIFIAENTFQNRAAQLEMNPRSRPGMVNNLLRPTTRRWRYHPFASAPQYPNFLQFLAMITTPLSPELGSSESEMENYEALLHVAERLSEEKPRGLNKVEINLIPSFKFDLEKHHSDQTTCVVCMCDFEDQQILRDLPCSHMFHAKCVDKWLKTNRTCPICRGDASGDPSLSE</sequence>
<feature type="region of interest" description="Disordered" evidence="5">
    <location>
        <begin position="165"/>
        <end position="225"/>
    </location>
</feature>
<reference evidence="7 8" key="1">
    <citation type="submission" date="2024-03" db="EMBL/GenBank/DDBJ databases">
        <title>Adaptation during the transition from Ophiocordyceps entomopathogen to insect associate is accompanied by gene loss and intensified selection.</title>
        <authorList>
            <person name="Ward C.M."/>
            <person name="Onetto C.A."/>
            <person name="Borneman A.R."/>
        </authorList>
    </citation>
    <scope>NUCLEOTIDE SEQUENCE [LARGE SCALE GENOMIC DNA]</scope>
    <source>
        <strain evidence="7">AWRI1</strain>
        <tissue evidence="7">Single Adult Female</tissue>
    </source>
</reference>
<dbReference type="SMART" id="SM00184">
    <property type="entry name" value="RING"/>
    <property type="match status" value="1"/>
</dbReference>
<dbReference type="GO" id="GO:0061630">
    <property type="term" value="F:ubiquitin protein ligase activity"/>
    <property type="evidence" value="ECO:0007669"/>
    <property type="project" value="TreeGrafter"/>
</dbReference>
<evidence type="ECO:0000256" key="5">
    <source>
        <dbReference type="SAM" id="MobiDB-lite"/>
    </source>
</evidence>
<feature type="region of interest" description="Disordered" evidence="5">
    <location>
        <begin position="331"/>
        <end position="350"/>
    </location>
</feature>
<dbReference type="SUPFAM" id="SSF57850">
    <property type="entry name" value="RING/U-box"/>
    <property type="match status" value="1"/>
</dbReference>
<feature type="domain" description="RING-type" evidence="6">
    <location>
        <begin position="485"/>
        <end position="526"/>
    </location>
</feature>
<evidence type="ECO:0000256" key="3">
    <source>
        <dbReference type="ARBA" id="ARBA00022833"/>
    </source>
</evidence>
<dbReference type="InterPro" id="IPR001841">
    <property type="entry name" value="Znf_RING"/>
</dbReference>
<dbReference type="Proteomes" id="UP001367676">
    <property type="component" value="Unassembled WGS sequence"/>
</dbReference>
<dbReference type="CDD" id="cd16472">
    <property type="entry name" value="RING-H2_RNF38-like"/>
    <property type="match status" value="1"/>
</dbReference>
<name>A0AAN9TKD4_9HEMI</name>
<keyword evidence="2 4" id="KW-0863">Zinc-finger</keyword>
<dbReference type="GO" id="GO:0016567">
    <property type="term" value="P:protein ubiquitination"/>
    <property type="evidence" value="ECO:0007669"/>
    <property type="project" value="TreeGrafter"/>
</dbReference>
<dbReference type="AlphaFoldDB" id="A0AAN9TKD4"/>
<evidence type="ECO:0000259" key="6">
    <source>
        <dbReference type="PROSITE" id="PS50089"/>
    </source>
</evidence>
<evidence type="ECO:0000256" key="4">
    <source>
        <dbReference type="PROSITE-ProRule" id="PRU00175"/>
    </source>
</evidence>
<dbReference type="PROSITE" id="PS50089">
    <property type="entry name" value="ZF_RING_2"/>
    <property type="match status" value="1"/>
</dbReference>
<keyword evidence="8" id="KW-1185">Reference proteome</keyword>
<dbReference type="Pfam" id="PF13639">
    <property type="entry name" value="zf-RING_2"/>
    <property type="match status" value="1"/>
</dbReference>